<reference evidence="1" key="1">
    <citation type="submission" date="2021-05" db="EMBL/GenBank/DDBJ databases">
        <authorList>
            <person name="Pan Q."/>
            <person name="Jouanno E."/>
            <person name="Zahm M."/>
            <person name="Klopp C."/>
            <person name="Cabau C."/>
            <person name="Louis A."/>
            <person name="Berthelot C."/>
            <person name="Parey E."/>
            <person name="Roest Crollius H."/>
            <person name="Montfort J."/>
            <person name="Robinson-Rechavi M."/>
            <person name="Bouchez O."/>
            <person name="Lampietro C."/>
            <person name="Lopez Roques C."/>
            <person name="Donnadieu C."/>
            <person name="Postlethwait J."/>
            <person name="Bobe J."/>
            <person name="Dillon D."/>
            <person name="Chandos A."/>
            <person name="von Hippel F."/>
            <person name="Guiguen Y."/>
        </authorList>
    </citation>
    <scope>NUCLEOTIDE SEQUENCE</scope>
    <source>
        <strain evidence="1">YG-Jan2019</strain>
    </source>
</reference>
<keyword evidence="2" id="KW-1185">Reference proteome</keyword>
<name>A0ACC2G0C8_DALPE</name>
<dbReference type="EMBL" id="CM055746">
    <property type="protein sequence ID" value="KAJ7997048.1"/>
    <property type="molecule type" value="Genomic_DNA"/>
</dbReference>
<comment type="caution">
    <text evidence="1">The sequence shown here is derived from an EMBL/GenBank/DDBJ whole genome shotgun (WGS) entry which is preliminary data.</text>
</comment>
<sequence length="115" mass="12667">MQPRGKQEYCQQISTTESTPPACPDAQHPPTPALSFRSPPRPPQRALVRPAFLYYVPCFVQSQSDQIANNPRPKHSRPRQAAIRTSGENPGLDRTEPGGSLSAPLTNWQAMICST</sequence>
<evidence type="ECO:0000313" key="2">
    <source>
        <dbReference type="Proteomes" id="UP001157502"/>
    </source>
</evidence>
<organism evidence="1 2">
    <name type="scientific">Dallia pectoralis</name>
    <name type="common">Alaska blackfish</name>
    <dbReference type="NCBI Taxonomy" id="75939"/>
    <lineage>
        <taxon>Eukaryota</taxon>
        <taxon>Metazoa</taxon>
        <taxon>Chordata</taxon>
        <taxon>Craniata</taxon>
        <taxon>Vertebrata</taxon>
        <taxon>Euteleostomi</taxon>
        <taxon>Actinopterygii</taxon>
        <taxon>Neopterygii</taxon>
        <taxon>Teleostei</taxon>
        <taxon>Protacanthopterygii</taxon>
        <taxon>Esociformes</taxon>
        <taxon>Umbridae</taxon>
        <taxon>Dallia</taxon>
    </lineage>
</organism>
<protein>
    <submittedName>
        <fullName evidence="1">Uncharacterized protein</fullName>
    </submittedName>
</protein>
<dbReference type="Proteomes" id="UP001157502">
    <property type="component" value="Chromosome 19"/>
</dbReference>
<gene>
    <name evidence="1" type="ORF">DPEC_G00224880</name>
</gene>
<accession>A0ACC2G0C8</accession>
<evidence type="ECO:0000313" key="1">
    <source>
        <dbReference type="EMBL" id="KAJ7997048.1"/>
    </source>
</evidence>
<proteinExistence type="predicted"/>